<organism evidence="1 2">
    <name type="scientific">Christiangramia forsetii</name>
    <dbReference type="NCBI Taxonomy" id="411153"/>
    <lineage>
        <taxon>Bacteria</taxon>
        <taxon>Pseudomonadati</taxon>
        <taxon>Bacteroidota</taxon>
        <taxon>Flavobacteriia</taxon>
        <taxon>Flavobacteriales</taxon>
        <taxon>Flavobacteriaceae</taxon>
        <taxon>Christiangramia</taxon>
    </lineage>
</organism>
<protein>
    <recommendedName>
        <fullName evidence="3">Outer membrane protein beta-barrel domain-containing protein</fullName>
    </recommendedName>
</protein>
<keyword evidence="2" id="KW-1185">Reference proteome</keyword>
<evidence type="ECO:0000313" key="1">
    <source>
        <dbReference type="EMBL" id="GGG21703.1"/>
    </source>
</evidence>
<name>A0ABQ1WAL6_9FLAO</name>
<dbReference type="EMBL" id="BMIX01000001">
    <property type="protein sequence ID" value="GGG21703.1"/>
    <property type="molecule type" value="Genomic_DNA"/>
</dbReference>
<evidence type="ECO:0008006" key="3">
    <source>
        <dbReference type="Google" id="ProtNLM"/>
    </source>
</evidence>
<evidence type="ECO:0000313" key="2">
    <source>
        <dbReference type="Proteomes" id="UP000605733"/>
    </source>
</evidence>
<accession>A0ABQ1WAL6</accession>
<dbReference type="RefSeq" id="WP_041250139.1">
    <property type="nucleotide sequence ID" value="NZ_BMIX01000001.1"/>
</dbReference>
<proteinExistence type="predicted"/>
<comment type="caution">
    <text evidence="1">The sequence shown here is derived from an EMBL/GenBank/DDBJ whole genome shotgun (WGS) entry which is preliminary data.</text>
</comment>
<gene>
    <name evidence="1" type="ORF">GCM10011532_00930</name>
</gene>
<reference evidence="2" key="1">
    <citation type="journal article" date="2019" name="Int. J. Syst. Evol. Microbiol.">
        <title>The Global Catalogue of Microorganisms (GCM) 10K type strain sequencing project: providing services to taxonomists for standard genome sequencing and annotation.</title>
        <authorList>
            <consortium name="The Broad Institute Genomics Platform"/>
            <consortium name="The Broad Institute Genome Sequencing Center for Infectious Disease"/>
            <person name="Wu L."/>
            <person name="Ma J."/>
        </authorList>
    </citation>
    <scope>NUCLEOTIDE SEQUENCE [LARGE SCALE GENOMIC DNA]</scope>
    <source>
        <strain evidence="2">CGMCC 1.15422</strain>
    </source>
</reference>
<dbReference type="Proteomes" id="UP000605733">
    <property type="component" value="Unassembled WGS sequence"/>
</dbReference>
<sequence>MYGGFEYYRHTGFENDAFYNVNFGSQVYQWEFFAPEVGLNFSAGILPEREFNDSPDPNAIPGALYKASFTSFSISLAPKLKFGNEEAALVLIPEYNFGKLYAKGNYFLYNGNERYELEEKQKYSKDQNYWSFAAGIEGQLVNVDHLWFAFYLKYTRLNSKEGIESLDFSDYDFTSGGGSKDGIGLGIRVYYDLFSAL</sequence>